<dbReference type="PIRSF" id="PIRSF006648">
    <property type="entry name" value="DrrB"/>
    <property type="match status" value="1"/>
</dbReference>
<feature type="transmembrane region" description="Helical" evidence="9">
    <location>
        <begin position="54"/>
        <end position="74"/>
    </location>
</feature>
<feature type="transmembrane region" description="Helical" evidence="9">
    <location>
        <begin position="222"/>
        <end position="240"/>
    </location>
</feature>
<proteinExistence type="inferred from homology"/>
<evidence type="ECO:0000256" key="3">
    <source>
        <dbReference type="ARBA" id="ARBA00022448"/>
    </source>
</evidence>
<reference evidence="12" key="1">
    <citation type="journal article" date="2019" name="Int. J. Syst. Evol. Microbiol.">
        <title>The Global Catalogue of Microorganisms (GCM) 10K type strain sequencing project: providing services to taxonomists for standard genome sequencing and annotation.</title>
        <authorList>
            <consortium name="The Broad Institute Genomics Platform"/>
            <consortium name="The Broad Institute Genome Sequencing Center for Infectious Disease"/>
            <person name="Wu L."/>
            <person name="Ma J."/>
        </authorList>
    </citation>
    <scope>NUCLEOTIDE SEQUENCE [LARGE SCALE GENOMIC DNA]</scope>
    <source>
        <strain evidence="12">JCM 4816</strain>
    </source>
</reference>
<keyword evidence="3 9" id="KW-0813">Transport</keyword>
<accession>A0ABW1G414</accession>
<organism evidence="11 12">
    <name type="scientific">Streptacidiphilus monticola</name>
    <dbReference type="NCBI Taxonomy" id="2161674"/>
    <lineage>
        <taxon>Bacteria</taxon>
        <taxon>Bacillati</taxon>
        <taxon>Actinomycetota</taxon>
        <taxon>Actinomycetes</taxon>
        <taxon>Kitasatosporales</taxon>
        <taxon>Streptomycetaceae</taxon>
        <taxon>Streptacidiphilus</taxon>
    </lineage>
</organism>
<dbReference type="PANTHER" id="PTHR30294:SF38">
    <property type="entry name" value="TRANSPORT PERMEASE PROTEIN"/>
    <property type="match status" value="1"/>
</dbReference>
<feature type="domain" description="ABC transmembrane type-2" evidence="10">
    <location>
        <begin position="18"/>
        <end position="243"/>
    </location>
</feature>
<dbReference type="InterPro" id="IPR047817">
    <property type="entry name" value="ABC2_TM_bact-type"/>
</dbReference>
<keyword evidence="8" id="KW-0046">Antibiotic resistance</keyword>
<feature type="transmembrane region" description="Helical" evidence="9">
    <location>
        <begin position="95"/>
        <end position="119"/>
    </location>
</feature>
<keyword evidence="7 9" id="KW-0472">Membrane</keyword>
<dbReference type="InterPro" id="IPR000412">
    <property type="entry name" value="ABC_2_transport"/>
</dbReference>
<evidence type="ECO:0000256" key="5">
    <source>
        <dbReference type="ARBA" id="ARBA00022692"/>
    </source>
</evidence>
<dbReference type="Proteomes" id="UP001596174">
    <property type="component" value="Unassembled WGS sequence"/>
</dbReference>
<dbReference type="EMBL" id="JBHSQJ010000061">
    <property type="protein sequence ID" value="MFC5908546.1"/>
    <property type="molecule type" value="Genomic_DNA"/>
</dbReference>
<gene>
    <name evidence="11" type="ORF">ACFP3V_15155</name>
</gene>
<dbReference type="Pfam" id="PF01061">
    <property type="entry name" value="ABC2_membrane"/>
    <property type="match status" value="1"/>
</dbReference>
<comment type="subcellular location">
    <subcellularLocation>
        <location evidence="1 9">Cell membrane</location>
        <topology evidence="1 9">Multi-pass membrane protein</topology>
    </subcellularLocation>
</comment>
<name>A0ABW1G414_9ACTN</name>
<comment type="caution">
    <text evidence="11">The sequence shown here is derived from an EMBL/GenBank/DDBJ whole genome shotgun (WGS) entry which is preliminary data.</text>
</comment>
<evidence type="ECO:0000256" key="1">
    <source>
        <dbReference type="ARBA" id="ARBA00004651"/>
    </source>
</evidence>
<dbReference type="InterPro" id="IPR051449">
    <property type="entry name" value="ABC-2_transporter_component"/>
</dbReference>
<dbReference type="PANTHER" id="PTHR30294">
    <property type="entry name" value="MEMBRANE COMPONENT OF ABC TRANSPORTER YHHJ-RELATED"/>
    <property type="match status" value="1"/>
</dbReference>
<evidence type="ECO:0000256" key="8">
    <source>
        <dbReference type="ARBA" id="ARBA00023251"/>
    </source>
</evidence>
<dbReference type="RefSeq" id="WP_380583542.1">
    <property type="nucleotide sequence ID" value="NZ_JBHSQJ010000061.1"/>
</dbReference>
<protein>
    <recommendedName>
        <fullName evidence="9">Transport permease protein</fullName>
    </recommendedName>
</protein>
<keyword evidence="12" id="KW-1185">Reference proteome</keyword>
<evidence type="ECO:0000256" key="9">
    <source>
        <dbReference type="RuleBase" id="RU361157"/>
    </source>
</evidence>
<comment type="similarity">
    <text evidence="2 9">Belongs to the ABC-2 integral membrane protein family.</text>
</comment>
<evidence type="ECO:0000313" key="12">
    <source>
        <dbReference type="Proteomes" id="UP001596174"/>
    </source>
</evidence>
<feature type="transmembrane region" description="Helical" evidence="9">
    <location>
        <begin position="21"/>
        <end position="42"/>
    </location>
</feature>
<evidence type="ECO:0000259" key="10">
    <source>
        <dbReference type="PROSITE" id="PS51012"/>
    </source>
</evidence>
<evidence type="ECO:0000256" key="4">
    <source>
        <dbReference type="ARBA" id="ARBA00022475"/>
    </source>
</evidence>
<evidence type="ECO:0000256" key="7">
    <source>
        <dbReference type="ARBA" id="ARBA00023136"/>
    </source>
</evidence>
<feature type="transmembrane region" description="Helical" evidence="9">
    <location>
        <begin position="161"/>
        <end position="180"/>
    </location>
</feature>
<dbReference type="InterPro" id="IPR013525">
    <property type="entry name" value="ABC2_TM"/>
</dbReference>
<feature type="transmembrane region" description="Helical" evidence="9">
    <location>
        <begin position="131"/>
        <end position="154"/>
    </location>
</feature>
<sequence length="245" mass="25911">MNAARTLATARRVLLQLRHDPRTVGLLLVVPCVLLVLLKYMFEGQPGTFQRIGAPLLGIFPMIVMFLVTAVATLRERTSGTLERLLTMPLAKLDLLLGYALAFGAVAVVQGALAFGLSLGPLGLDPEGPAWLLFLVAVADGLLGTALGLFVSAFAATEFQAVQFLPAFLFPQLLLCGLFVPRGQMAPWLAWISDLMPLSYAVDAMERVTAGAGLTAEVGRDLLVVGGSALLALALGAATLRRRTG</sequence>
<dbReference type="PROSITE" id="PS51012">
    <property type="entry name" value="ABC_TM2"/>
    <property type="match status" value="1"/>
</dbReference>
<evidence type="ECO:0000313" key="11">
    <source>
        <dbReference type="EMBL" id="MFC5908546.1"/>
    </source>
</evidence>
<evidence type="ECO:0000256" key="6">
    <source>
        <dbReference type="ARBA" id="ARBA00022989"/>
    </source>
</evidence>
<keyword evidence="5 9" id="KW-0812">Transmembrane</keyword>
<evidence type="ECO:0000256" key="2">
    <source>
        <dbReference type="ARBA" id="ARBA00007783"/>
    </source>
</evidence>
<keyword evidence="6 9" id="KW-1133">Transmembrane helix</keyword>
<keyword evidence="4 9" id="KW-1003">Cell membrane</keyword>